<accession>A0A5S3PCQ8</accession>
<dbReference type="PANTHER" id="PTHR30441:SF4">
    <property type="entry name" value="PROTEIN ASMA"/>
    <property type="match status" value="1"/>
</dbReference>
<evidence type="ECO:0000313" key="3">
    <source>
        <dbReference type="EMBL" id="TMM51641.1"/>
    </source>
</evidence>
<evidence type="ECO:0000256" key="1">
    <source>
        <dbReference type="SAM" id="Phobius"/>
    </source>
</evidence>
<keyword evidence="1" id="KW-0812">Transmembrane</keyword>
<keyword evidence="4" id="KW-1185">Reference proteome</keyword>
<proteinExistence type="predicted"/>
<dbReference type="OrthoDB" id="5439561at2"/>
<dbReference type="GO" id="GO:0090313">
    <property type="term" value="P:regulation of protein targeting to membrane"/>
    <property type="evidence" value="ECO:0007669"/>
    <property type="project" value="TreeGrafter"/>
</dbReference>
<organism evidence="3 4">
    <name type="scientific">Sulfitobacter sabulilitoris</name>
    <dbReference type="NCBI Taxonomy" id="2562655"/>
    <lineage>
        <taxon>Bacteria</taxon>
        <taxon>Pseudomonadati</taxon>
        <taxon>Pseudomonadota</taxon>
        <taxon>Alphaproteobacteria</taxon>
        <taxon>Rhodobacterales</taxon>
        <taxon>Roseobacteraceae</taxon>
        <taxon>Sulfitobacter</taxon>
    </lineage>
</organism>
<keyword evidence="1" id="KW-0472">Membrane</keyword>
<protein>
    <submittedName>
        <fullName evidence="3">AsmA family protein</fullName>
    </submittedName>
</protein>
<gene>
    <name evidence="3" type="ORF">FDT80_12845</name>
</gene>
<dbReference type="Pfam" id="PF05170">
    <property type="entry name" value="AsmA"/>
    <property type="match status" value="2"/>
</dbReference>
<name>A0A5S3PCQ8_9RHOB</name>
<sequence>MKWILRGIGLILFVVLVAVVSLMFLPADRIARIAADQLRSFTGRDVTITGDVSMTFWPVLGVSAGGLEVGNASWTDKGPMLTAANAAIGVDAMSLLRGDIRITNIEATSPTIRLELRRDGRASWQFTDASGAAQIETATTPARPARPIGIERLKVTDARLIYDAEGSDLVAYEGVDLTLDWPERLGTAEITATLRPAGEAVTVTATIDRFASFITGAVQPVVAELATGGDTLGFDGRASTSGAVAGALRLATTDTGVFLRNIGLSGADLPQGLGRSIDMRTDLTLTPDRRLALRDLVADLGGNRVTGAADITLRGVPQVNAQLNAGALDLTGATGGNTGGAGGGNGNVAPAGSGWPTDRIDAGGLAAFNGEIALRADSIDLGGLRVGATRALVRNDRSRMVIELREVAAYAGQVTGEFVMNNRSGLSVGGTLNARGIEMQPLLTDAAGLERFNGRGDADLSFLGSGASVDAILKSLSGKGAIKVGRGTITGIDLDRLMRAGDAGGGTTVFDSLGASFDIAGGVLQNDDLLLLLPNYRATGTGVIDIGAQTLDYLVTPTALRANAGRGVAIPVRIVGPWSAPRIKPDLQAVIDLNFAAEKQAVEARAKDKLRETLQQELGVSQQDGQTVEDAVRDKVEDKLRKKLFKLLE</sequence>
<dbReference type="GO" id="GO:0005886">
    <property type="term" value="C:plasma membrane"/>
    <property type="evidence" value="ECO:0007669"/>
    <property type="project" value="TreeGrafter"/>
</dbReference>
<feature type="transmembrane region" description="Helical" evidence="1">
    <location>
        <begin position="7"/>
        <end position="27"/>
    </location>
</feature>
<dbReference type="RefSeq" id="WP_138662716.1">
    <property type="nucleotide sequence ID" value="NZ_VANS01000003.1"/>
</dbReference>
<dbReference type="InterPro" id="IPR052894">
    <property type="entry name" value="AsmA-related"/>
</dbReference>
<dbReference type="PANTHER" id="PTHR30441">
    <property type="entry name" value="DUF748 DOMAIN-CONTAINING PROTEIN"/>
    <property type="match status" value="1"/>
</dbReference>
<evidence type="ECO:0000259" key="2">
    <source>
        <dbReference type="Pfam" id="PF05170"/>
    </source>
</evidence>
<evidence type="ECO:0000313" key="4">
    <source>
        <dbReference type="Proteomes" id="UP000309550"/>
    </source>
</evidence>
<dbReference type="InterPro" id="IPR007844">
    <property type="entry name" value="AsmA"/>
</dbReference>
<dbReference type="EMBL" id="VANS01000003">
    <property type="protein sequence ID" value="TMM51641.1"/>
    <property type="molecule type" value="Genomic_DNA"/>
</dbReference>
<feature type="domain" description="AsmA" evidence="2">
    <location>
        <begin position="315"/>
        <end position="528"/>
    </location>
</feature>
<feature type="domain" description="AsmA" evidence="2">
    <location>
        <begin position="8"/>
        <end position="169"/>
    </location>
</feature>
<reference evidence="3 4" key="1">
    <citation type="submission" date="2019-05" db="EMBL/GenBank/DDBJ databases">
        <title>Sulfitobacter sabulilitoris sp. nov., isolated from a marine sand.</title>
        <authorList>
            <person name="Yoon J.-H."/>
        </authorList>
    </citation>
    <scope>NUCLEOTIDE SEQUENCE [LARGE SCALE GENOMIC DNA]</scope>
    <source>
        <strain evidence="3 4">HSMS-29</strain>
    </source>
</reference>
<dbReference type="Proteomes" id="UP000309550">
    <property type="component" value="Unassembled WGS sequence"/>
</dbReference>
<dbReference type="AlphaFoldDB" id="A0A5S3PCQ8"/>
<keyword evidence="1" id="KW-1133">Transmembrane helix</keyword>
<comment type="caution">
    <text evidence="3">The sequence shown here is derived from an EMBL/GenBank/DDBJ whole genome shotgun (WGS) entry which is preliminary data.</text>
</comment>